<comment type="similarity">
    <text evidence="3">Belongs to the transpeptidase family.</text>
</comment>
<dbReference type="SUPFAM" id="SSF56519">
    <property type="entry name" value="Penicillin binding protein dimerisation domain"/>
    <property type="match status" value="1"/>
</dbReference>
<evidence type="ECO:0000256" key="2">
    <source>
        <dbReference type="ARBA" id="ARBA00004236"/>
    </source>
</evidence>
<dbReference type="InterPro" id="IPR036138">
    <property type="entry name" value="PBP_dimer_sf"/>
</dbReference>
<keyword evidence="5 11" id="KW-0812">Transmembrane</keyword>
<dbReference type="InterPro" id="IPR001460">
    <property type="entry name" value="PCN-bd_Tpept"/>
</dbReference>
<evidence type="ECO:0000256" key="7">
    <source>
        <dbReference type="ARBA" id="ARBA00022984"/>
    </source>
</evidence>
<comment type="subcellular location">
    <subcellularLocation>
        <location evidence="2">Cell membrane</location>
    </subcellularLocation>
    <subcellularLocation>
        <location evidence="1">Membrane</location>
        <topology evidence="1">Single-pass membrane protein</topology>
    </subcellularLocation>
</comment>
<dbReference type="AlphaFoldDB" id="A0A3E5GI20"/>
<evidence type="ECO:0000256" key="5">
    <source>
        <dbReference type="ARBA" id="ARBA00022692"/>
    </source>
</evidence>
<dbReference type="GO" id="GO:0071972">
    <property type="term" value="F:peptidoglycan L,D-transpeptidase activity"/>
    <property type="evidence" value="ECO:0007669"/>
    <property type="project" value="TreeGrafter"/>
</dbReference>
<feature type="domain" description="Penicillin-binding protein dimerisation" evidence="13">
    <location>
        <begin position="67"/>
        <end position="329"/>
    </location>
</feature>
<dbReference type="GO" id="GO:0009252">
    <property type="term" value="P:peptidoglycan biosynthetic process"/>
    <property type="evidence" value="ECO:0007669"/>
    <property type="project" value="UniProtKB-KW"/>
</dbReference>
<dbReference type="Proteomes" id="UP000261285">
    <property type="component" value="Unassembled WGS sequence"/>
</dbReference>
<comment type="caution">
    <text evidence="14">The sequence shown here is derived from an EMBL/GenBank/DDBJ whole genome shotgun (WGS) entry which is preliminary data.</text>
</comment>
<keyword evidence="6" id="KW-0133">Cell shape</keyword>
<evidence type="ECO:0000256" key="10">
    <source>
        <dbReference type="ARBA" id="ARBA00023316"/>
    </source>
</evidence>
<name>A0A3E5GI20_9FIRM</name>
<evidence type="ECO:0000259" key="12">
    <source>
        <dbReference type="Pfam" id="PF00905"/>
    </source>
</evidence>
<sequence length="983" mass="108933">MQVNLYSLWERIKSGIAEFVQSRIFVLIIVFCITSAILVQRIFYLQIVKGQEYLDDYKLQIQKTKEIQGTRGNIYDRNGNLLAYNELAYSVTIEDNGSYDSIAQQNKVLNKTISSVIKMVESNGDTVINNFGIILDSNNMYQFVAQNETQKLRFIADVYGKSTIDKLSKKQKETTADELIHYLCTNKQKFGIDEKSMDKSMVLKLINIRYQIWLNSYQKYISTTIAEDVSDATVADIMENLDKLSGINVEEESLRKYADSNCFANIIGYTGQISQEEYDALSDADQERYNKTDTVGKAGLEKALDSQLQGKKGNEKLYVNNVGKVIKTVKGTKPKAGNDLYLTIDANLQKAAYNILEQELAGVLLAKIQNNLDFDRNKVEDGSDVIIPIGDVYNAMINNDVLDMTHFTDANAGEAEKEVASAFAVRKEEVKNSLTKIFSDSNAAAYKDQPKEIQAYLTYLVSDVLTNGTGVVMSKSINTKDDTYKAWKDDESINVYSYLNYAISKNWIDTSLLKDYIKSNEQYSDSSEVYQGIINYILDYVDSDNSFDKLIYRYMIKSGTITGRQVCMMLYEQGILDQDDEQYNGLKAGNVGAYDFMRSKIQSLEITPGQLGLEPCTGSLVATDPNTGEVLACVSYPGYDNNRLANTMDSDYYSKLLTNQSRPFYNNATQEKTAPGSTYKPLSAIAGLTEGVIDVNTYLPCAGVYKKVTPNPKCWIYPSSHGNLNVSQGIQHSCNDFFYEVGYRLGLNNAGDSKLDSDTSDGKSTQNYYSSERGIAKLQKYAEEFGLGDTSGMEIPESDPQISDDNSVLSAIGQGTNNYTTSQLARYITAVANDGTVYNLSLLDKVTSPKGKTIKDYTPEVKNKVTDVSASTWQAVHEGMRAVVTSEDKDIFTKLNSSGIALSGKTGTAQQSQTHPDHGLFVGFAPSDSPQIAFAIRIANGYSSTFAAEVGNDVMEYYYKVTPENELITGSASDIGTGSNGGD</sequence>
<dbReference type="GO" id="GO:0005886">
    <property type="term" value="C:plasma membrane"/>
    <property type="evidence" value="ECO:0007669"/>
    <property type="project" value="UniProtKB-SubCell"/>
</dbReference>
<keyword evidence="10" id="KW-0961">Cell wall biogenesis/degradation</keyword>
<organism evidence="14 15">
    <name type="scientific">Dorea longicatena</name>
    <dbReference type="NCBI Taxonomy" id="88431"/>
    <lineage>
        <taxon>Bacteria</taxon>
        <taxon>Bacillati</taxon>
        <taxon>Bacillota</taxon>
        <taxon>Clostridia</taxon>
        <taxon>Lachnospirales</taxon>
        <taxon>Lachnospiraceae</taxon>
        <taxon>Dorea</taxon>
    </lineage>
</organism>
<dbReference type="PANTHER" id="PTHR30627:SF2">
    <property type="entry name" value="PEPTIDOGLYCAN D,D-TRANSPEPTIDASE MRDA"/>
    <property type="match status" value="1"/>
</dbReference>
<dbReference type="SUPFAM" id="SSF56601">
    <property type="entry name" value="beta-lactamase/transpeptidase-like"/>
    <property type="match status" value="1"/>
</dbReference>
<gene>
    <name evidence="14" type="ORF">DXB16_03585</name>
</gene>
<evidence type="ECO:0000256" key="8">
    <source>
        <dbReference type="ARBA" id="ARBA00022989"/>
    </source>
</evidence>
<keyword evidence="7" id="KW-0573">Peptidoglycan synthesis</keyword>
<protein>
    <submittedName>
        <fullName evidence="14">Penicillin-binding protein</fullName>
    </submittedName>
</protein>
<feature type="transmembrane region" description="Helical" evidence="11">
    <location>
        <begin position="20"/>
        <end position="39"/>
    </location>
</feature>
<evidence type="ECO:0000259" key="13">
    <source>
        <dbReference type="Pfam" id="PF03717"/>
    </source>
</evidence>
<evidence type="ECO:0000256" key="6">
    <source>
        <dbReference type="ARBA" id="ARBA00022960"/>
    </source>
</evidence>
<evidence type="ECO:0000256" key="3">
    <source>
        <dbReference type="ARBA" id="ARBA00007171"/>
    </source>
</evidence>
<evidence type="ECO:0000313" key="15">
    <source>
        <dbReference type="Proteomes" id="UP000261285"/>
    </source>
</evidence>
<evidence type="ECO:0000256" key="1">
    <source>
        <dbReference type="ARBA" id="ARBA00004167"/>
    </source>
</evidence>
<dbReference type="InterPro" id="IPR012338">
    <property type="entry name" value="Beta-lactam/transpept-like"/>
</dbReference>
<reference evidence="14 15" key="1">
    <citation type="submission" date="2018-08" db="EMBL/GenBank/DDBJ databases">
        <title>A genome reference for cultivated species of the human gut microbiota.</title>
        <authorList>
            <person name="Zou Y."/>
            <person name="Xue W."/>
            <person name="Luo G."/>
        </authorList>
    </citation>
    <scope>NUCLEOTIDE SEQUENCE [LARGE SCALE GENOMIC DNA]</scope>
    <source>
        <strain evidence="14 15">OM02-16</strain>
    </source>
</reference>
<dbReference type="GO" id="GO:0071555">
    <property type="term" value="P:cell wall organization"/>
    <property type="evidence" value="ECO:0007669"/>
    <property type="project" value="UniProtKB-KW"/>
</dbReference>
<evidence type="ECO:0000256" key="9">
    <source>
        <dbReference type="ARBA" id="ARBA00023136"/>
    </source>
</evidence>
<dbReference type="InterPro" id="IPR050515">
    <property type="entry name" value="Beta-lactam/transpept"/>
</dbReference>
<dbReference type="InterPro" id="IPR005311">
    <property type="entry name" value="PBP_dimer"/>
</dbReference>
<dbReference type="EMBL" id="QSVN01000002">
    <property type="protein sequence ID" value="RGO34580.1"/>
    <property type="molecule type" value="Genomic_DNA"/>
</dbReference>
<dbReference type="Gene3D" id="3.30.1390.30">
    <property type="entry name" value="Penicillin-binding protein 2a, domain 3"/>
    <property type="match status" value="1"/>
</dbReference>
<keyword evidence="8 11" id="KW-1133">Transmembrane helix</keyword>
<evidence type="ECO:0000256" key="11">
    <source>
        <dbReference type="SAM" id="Phobius"/>
    </source>
</evidence>
<keyword evidence="4" id="KW-1003">Cell membrane</keyword>
<dbReference type="GO" id="GO:0008658">
    <property type="term" value="F:penicillin binding"/>
    <property type="evidence" value="ECO:0007669"/>
    <property type="project" value="InterPro"/>
</dbReference>
<dbReference type="Gene3D" id="3.90.1310.10">
    <property type="entry name" value="Penicillin-binding protein 2a (Domain 2)"/>
    <property type="match status" value="2"/>
</dbReference>
<dbReference type="PANTHER" id="PTHR30627">
    <property type="entry name" value="PEPTIDOGLYCAN D,D-TRANSPEPTIDASE"/>
    <property type="match status" value="1"/>
</dbReference>
<dbReference type="Pfam" id="PF00905">
    <property type="entry name" value="Transpeptidase"/>
    <property type="match status" value="1"/>
</dbReference>
<feature type="domain" description="Penicillin-binding protein transpeptidase" evidence="12">
    <location>
        <begin position="618"/>
        <end position="956"/>
    </location>
</feature>
<keyword evidence="9 11" id="KW-0472">Membrane</keyword>
<accession>A0A3E5GI20</accession>
<dbReference type="GO" id="GO:0008360">
    <property type="term" value="P:regulation of cell shape"/>
    <property type="evidence" value="ECO:0007669"/>
    <property type="project" value="UniProtKB-KW"/>
</dbReference>
<evidence type="ECO:0000313" key="14">
    <source>
        <dbReference type="EMBL" id="RGO34580.1"/>
    </source>
</evidence>
<dbReference type="Pfam" id="PF03717">
    <property type="entry name" value="PBP_dimer"/>
    <property type="match status" value="1"/>
</dbReference>
<dbReference type="Gene3D" id="3.40.710.10">
    <property type="entry name" value="DD-peptidase/beta-lactamase superfamily"/>
    <property type="match status" value="1"/>
</dbReference>
<proteinExistence type="inferred from homology"/>
<evidence type="ECO:0000256" key="4">
    <source>
        <dbReference type="ARBA" id="ARBA00022475"/>
    </source>
</evidence>